<evidence type="ECO:0000313" key="7">
    <source>
        <dbReference type="Proteomes" id="UP000886998"/>
    </source>
</evidence>
<evidence type="ECO:0000256" key="2">
    <source>
        <dbReference type="ARBA" id="ARBA00022884"/>
    </source>
</evidence>
<accession>A0A8X7CJ52</accession>
<reference evidence="6" key="1">
    <citation type="submission" date="2020-08" db="EMBL/GenBank/DDBJ databases">
        <title>Multicomponent nature underlies the extraordinary mechanical properties of spider dragline silk.</title>
        <authorList>
            <person name="Kono N."/>
            <person name="Nakamura H."/>
            <person name="Mori M."/>
            <person name="Yoshida Y."/>
            <person name="Ohtoshi R."/>
            <person name="Malay A.D."/>
            <person name="Moran D.A.P."/>
            <person name="Tomita M."/>
            <person name="Numata K."/>
            <person name="Arakawa K."/>
        </authorList>
    </citation>
    <scope>NUCLEOTIDE SEQUENCE</scope>
</reference>
<keyword evidence="7" id="KW-1185">Reference proteome</keyword>
<feature type="compositionally biased region" description="Basic residues" evidence="4">
    <location>
        <begin position="165"/>
        <end position="202"/>
    </location>
</feature>
<keyword evidence="1" id="KW-0677">Repeat</keyword>
<dbReference type="Proteomes" id="UP000886998">
    <property type="component" value="Unassembled WGS sequence"/>
</dbReference>
<feature type="region of interest" description="Disordered" evidence="4">
    <location>
        <begin position="958"/>
        <end position="978"/>
    </location>
</feature>
<gene>
    <name evidence="6" type="primary">RBM12</name>
    <name evidence="6" type="ORF">TNIN_261821</name>
</gene>
<dbReference type="CDD" id="cd12254">
    <property type="entry name" value="RRM_hnRNPH_ESRPs_RBM12_like"/>
    <property type="match status" value="1"/>
</dbReference>
<dbReference type="SMART" id="SM00360">
    <property type="entry name" value="RRM"/>
    <property type="match status" value="5"/>
</dbReference>
<dbReference type="EMBL" id="BMAV01018351">
    <property type="protein sequence ID" value="GFY70623.1"/>
    <property type="molecule type" value="Genomic_DNA"/>
</dbReference>
<dbReference type="InterPro" id="IPR000504">
    <property type="entry name" value="RRM_dom"/>
</dbReference>
<dbReference type="GO" id="GO:0003723">
    <property type="term" value="F:RNA binding"/>
    <property type="evidence" value="ECO:0007669"/>
    <property type="project" value="UniProtKB-UniRule"/>
</dbReference>
<feature type="compositionally biased region" description="Polar residues" evidence="4">
    <location>
        <begin position="207"/>
        <end position="219"/>
    </location>
</feature>
<dbReference type="InterPro" id="IPR012677">
    <property type="entry name" value="Nucleotide-bd_a/b_plait_sf"/>
</dbReference>
<dbReference type="InterPro" id="IPR035979">
    <property type="entry name" value="RBD_domain_sf"/>
</dbReference>
<keyword evidence="2 3" id="KW-0694">RNA-binding</keyword>
<dbReference type="OrthoDB" id="2588702at2759"/>
<sequence>MSIIIRLQNLPLSAKSGDVRHFFGGLCIPDGGVHIVGGEKGDAFIAFNSDEDARLAMRKDRGKLMDTRIRLYLSSHMEMQHEIERIRKKYSDASHGRLSPYERSRTSPRKRERSVDRHYYKSNSPSKNRTTYQVTRELSPHSRKSSRLRSRSPRMRSRSPMIRSRSTRLKSRSSRRSRSRDRRSRSPRMRSRSPRLRSRSPIKKSPMSLNLQRSISPTPRSFPLHKNKSVSSYENESLYMHKFYASQDISHTDMHNDFSKMKGKEKTAPSWLDKDLFLKNEQAELEKKITEALKTGIDNLKKGTFYSHLPSTVESPIDPNLIPYTHEYLNPSLERVSQDNSHALVSSSDCNINKDADIIKSFTSNINYFNPPIRNFNTEGISTHLPPPPPAPMISVPLPVSMLSMSTMTVPPPMQVPGMPPPLPVMAMPPFGPPSAMLPPAPALQTNTFIPSPGFYITVSGLDVNWDFSEVQEMLKGTFVPMKNIKWEIDDHGLKTGTAFIKLLNKEDFDELLSHATYVFNNRTITVSECPSHVVHRYFLPEWPLKGQAGVSDNRNLYYRIKGLPYSATYKSIIDFFQGLELTDAYIEYDHLGKASGIGYVAFGNNQDFQEAFKMNGKKIGHRCVYLMVSTKKALIKLKEIKGDLLRQSQVLRPSAVTNNPSPDVSSAVQRRPLCALLTGLPQDITPNKIKNFFKDAGLEPNAIHITLNEKGRPNSRAFAEFNNVRAFDSALKCHGTTFEGKIICVKQILFDEMSQILSTQRTMQVVRTRTESSANDESEKLPHIWQPPDATQDKLEHLSNSANVNFEGIAFDYESRDKSMIEGFHYKSNSREPTAVNYIPKTSNFFLPSKSFEFSHGSAQHHENSNNKGTFQNERWHSPKSSFGCKEIDKTFTSTKHVDFDRSVRNSFNARMDDANSNRIPVKFEVKTKQSNVNKNEVDEAFAKDLIHDDKKMITKLSPEKSPVSPSNLNLDANSLDKNASKKDADISFKGKSSYRKKNKKGRARYKRNFLQPSEELFSHDPRSERYGFGMEYDESSETVVQVGNVDPVLEGLDLEDLFHGFDIVHDKISRRTIEGNSTWDIRVPFRSYQEANRAIRILNGTYVNGMPIDMFIVN</sequence>
<dbReference type="PANTHER" id="PTHR13976">
    <property type="entry name" value="HETEROGENEOUS NUCLEAR RIBONUCLEOPROTEIN-RELATED"/>
    <property type="match status" value="1"/>
</dbReference>
<evidence type="ECO:0000256" key="4">
    <source>
        <dbReference type="SAM" id="MobiDB-lite"/>
    </source>
</evidence>
<feature type="compositionally biased region" description="Basic and acidic residues" evidence="4">
    <location>
        <begin position="88"/>
        <end position="105"/>
    </location>
</feature>
<protein>
    <recommendedName>
        <fullName evidence="5">RRM domain-containing protein</fullName>
    </recommendedName>
</protein>
<evidence type="ECO:0000313" key="6">
    <source>
        <dbReference type="EMBL" id="GFY70623.1"/>
    </source>
</evidence>
<dbReference type="InterPro" id="IPR050666">
    <property type="entry name" value="ESRP"/>
</dbReference>
<evidence type="ECO:0000256" key="3">
    <source>
        <dbReference type="PROSITE-ProRule" id="PRU00176"/>
    </source>
</evidence>
<feature type="compositionally biased region" description="Polar residues" evidence="4">
    <location>
        <begin position="965"/>
        <end position="978"/>
    </location>
</feature>
<feature type="domain" description="RRM" evidence="5">
    <location>
        <begin position="557"/>
        <end position="632"/>
    </location>
</feature>
<evidence type="ECO:0000259" key="5">
    <source>
        <dbReference type="PROSITE" id="PS50102"/>
    </source>
</evidence>
<dbReference type="PROSITE" id="PS50102">
    <property type="entry name" value="RRM"/>
    <property type="match status" value="2"/>
</dbReference>
<feature type="domain" description="RRM" evidence="5">
    <location>
        <begin position="3"/>
        <end position="76"/>
    </location>
</feature>
<dbReference type="AlphaFoldDB" id="A0A8X7CJ52"/>
<proteinExistence type="predicted"/>
<dbReference type="SUPFAM" id="SSF54928">
    <property type="entry name" value="RNA-binding domain, RBD"/>
    <property type="match status" value="4"/>
</dbReference>
<comment type="caution">
    <text evidence="6">The sequence shown here is derived from an EMBL/GenBank/DDBJ whole genome shotgun (WGS) entry which is preliminary data.</text>
</comment>
<feature type="compositionally biased region" description="Basic residues" evidence="4">
    <location>
        <begin position="141"/>
        <end position="157"/>
    </location>
</feature>
<evidence type="ECO:0000256" key="1">
    <source>
        <dbReference type="ARBA" id="ARBA00022737"/>
    </source>
</evidence>
<dbReference type="CDD" id="cd12510">
    <property type="entry name" value="RRM1_RBM12_like"/>
    <property type="match status" value="1"/>
</dbReference>
<feature type="region of interest" description="Disordered" evidence="4">
    <location>
        <begin position="88"/>
        <end position="228"/>
    </location>
</feature>
<feature type="compositionally biased region" description="Polar residues" evidence="4">
    <location>
        <begin position="121"/>
        <end position="136"/>
    </location>
</feature>
<dbReference type="Pfam" id="PF00076">
    <property type="entry name" value="RRM_1"/>
    <property type="match status" value="2"/>
</dbReference>
<feature type="region of interest" description="Disordered" evidence="4">
    <location>
        <begin position="857"/>
        <end position="879"/>
    </location>
</feature>
<organism evidence="6 7">
    <name type="scientific">Trichonephila inaurata madagascariensis</name>
    <dbReference type="NCBI Taxonomy" id="2747483"/>
    <lineage>
        <taxon>Eukaryota</taxon>
        <taxon>Metazoa</taxon>
        <taxon>Ecdysozoa</taxon>
        <taxon>Arthropoda</taxon>
        <taxon>Chelicerata</taxon>
        <taxon>Arachnida</taxon>
        <taxon>Araneae</taxon>
        <taxon>Araneomorphae</taxon>
        <taxon>Entelegynae</taxon>
        <taxon>Araneoidea</taxon>
        <taxon>Nephilidae</taxon>
        <taxon>Trichonephila</taxon>
        <taxon>Trichonephila inaurata</taxon>
    </lineage>
</organism>
<dbReference type="Gene3D" id="3.30.70.330">
    <property type="match status" value="5"/>
</dbReference>
<name>A0A8X7CJ52_9ARAC</name>